<feature type="transmembrane region" description="Helical" evidence="7">
    <location>
        <begin position="260"/>
        <end position="285"/>
    </location>
</feature>
<sequence>MINRMALRNLFRNKARTIVALFSITIAVMFAIIMLSFINGMINSYMKNYMNFQYGNIRVANTKFFDKEDFFPIKYTVPESLADKISKIEGVKSVSKRIKVPVLIGYEEDSKQALLFGIDIKVDEEILKLRRSIKDGKYIDNENTCVMGISLSEKLKVKTGDTILIVSSDRFSSLNAIKLVISGIFDLDGEYFNSKLIFTSYKNTQILTRAYNKITEIVIMTNDDYHKVTKTISSNLPEQYKAVPVDKSGQLYFMFKLALYIYRIVSFGVILLGGMVIINTMLMIVNERRKEIGTLKALGMDNLKVEKLFMTEAFYLGVAGSFLGTILGGIASYNLAISGITVPDMGDMDFMIQSHMYGEFSIPVLIFMFVAGIILTTMITYLPVKSGVNKEAVDLLER</sequence>
<accession>A0A660SNL7</accession>
<gene>
    <name evidence="10" type="ORF">DRP43_01075</name>
</gene>
<evidence type="ECO:0000313" key="10">
    <source>
        <dbReference type="EMBL" id="RKX72313.1"/>
    </source>
</evidence>
<dbReference type="GO" id="GO:0098797">
    <property type="term" value="C:plasma membrane protein complex"/>
    <property type="evidence" value="ECO:0007669"/>
    <property type="project" value="TreeGrafter"/>
</dbReference>
<feature type="transmembrane region" description="Helical" evidence="7">
    <location>
        <begin position="313"/>
        <end position="340"/>
    </location>
</feature>
<dbReference type="PANTHER" id="PTHR30489">
    <property type="entry name" value="LIPOPROTEIN-RELEASING SYSTEM TRANSMEMBRANE PROTEIN LOLE"/>
    <property type="match status" value="1"/>
</dbReference>
<dbReference type="AlphaFoldDB" id="A0A660SNL7"/>
<keyword evidence="3" id="KW-1003">Cell membrane</keyword>
<keyword evidence="4 7" id="KW-0812">Transmembrane</keyword>
<dbReference type="Pfam" id="PF12704">
    <property type="entry name" value="MacB_PCD"/>
    <property type="match status" value="1"/>
</dbReference>
<protein>
    <recommendedName>
        <fullName evidence="12">ABC transporter permease</fullName>
    </recommendedName>
</protein>
<dbReference type="PANTHER" id="PTHR30489:SF0">
    <property type="entry name" value="LIPOPROTEIN-RELEASING SYSTEM TRANSMEMBRANE PROTEIN LOLE"/>
    <property type="match status" value="1"/>
</dbReference>
<evidence type="ECO:0000256" key="4">
    <source>
        <dbReference type="ARBA" id="ARBA00022692"/>
    </source>
</evidence>
<evidence type="ECO:0008006" key="12">
    <source>
        <dbReference type="Google" id="ProtNLM"/>
    </source>
</evidence>
<keyword evidence="5 7" id="KW-1133">Transmembrane helix</keyword>
<dbReference type="EMBL" id="QNBD01000030">
    <property type="protein sequence ID" value="RKX72313.1"/>
    <property type="molecule type" value="Genomic_DNA"/>
</dbReference>
<comment type="caution">
    <text evidence="10">The sequence shown here is derived from an EMBL/GenBank/DDBJ whole genome shotgun (WGS) entry which is preliminary data.</text>
</comment>
<evidence type="ECO:0000256" key="1">
    <source>
        <dbReference type="ARBA" id="ARBA00004651"/>
    </source>
</evidence>
<feature type="transmembrane region" description="Helical" evidence="7">
    <location>
        <begin position="360"/>
        <end position="382"/>
    </location>
</feature>
<evidence type="ECO:0000256" key="6">
    <source>
        <dbReference type="ARBA" id="ARBA00023136"/>
    </source>
</evidence>
<evidence type="ECO:0000256" key="3">
    <source>
        <dbReference type="ARBA" id="ARBA00022475"/>
    </source>
</evidence>
<evidence type="ECO:0000256" key="2">
    <source>
        <dbReference type="ARBA" id="ARBA00005236"/>
    </source>
</evidence>
<keyword evidence="6 7" id="KW-0472">Membrane</keyword>
<reference evidence="10 11" key="1">
    <citation type="submission" date="2018-06" db="EMBL/GenBank/DDBJ databases">
        <title>Extensive metabolic versatility and redundancy in microbially diverse, dynamic hydrothermal sediments.</title>
        <authorList>
            <person name="Dombrowski N."/>
            <person name="Teske A."/>
            <person name="Baker B.J."/>
        </authorList>
    </citation>
    <scope>NUCLEOTIDE SEQUENCE [LARGE SCALE GENOMIC DNA]</scope>
    <source>
        <strain evidence="10">B10_G13</strain>
    </source>
</reference>
<dbReference type="GO" id="GO:0044874">
    <property type="term" value="P:lipoprotein localization to outer membrane"/>
    <property type="evidence" value="ECO:0007669"/>
    <property type="project" value="TreeGrafter"/>
</dbReference>
<proteinExistence type="inferred from homology"/>
<feature type="transmembrane region" description="Helical" evidence="7">
    <location>
        <begin position="20"/>
        <end position="42"/>
    </location>
</feature>
<evidence type="ECO:0000256" key="5">
    <source>
        <dbReference type="ARBA" id="ARBA00022989"/>
    </source>
</evidence>
<feature type="domain" description="ABC3 transporter permease C-terminal" evidence="8">
    <location>
        <begin position="264"/>
        <end position="390"/>
    </location>
</feature>
<comment type="similarity">
    <text evidence="2">Belongs to the ABC-4 integral membrane protein family. LolC/E subfamily.</text>
</comment>
<dbReference type="Proteomes" id="UP000271125">
    <property type="component" value="Unassembled WGS sequence"/>
</dbReference>
<dbReference type="InterPro" id="IPR051447">
    <property type="entry name" value="Lipoprotein-release_system"/>
</dbReference>
<evidence type="ECO:0000259" key="9">
    <source>
        <dbReference type="Pfam" id="PF12704"/>
    </source>
</evidence>
<evidence type="ECO:0000313" key="11">
    <source>
        <dbReference type="Proteomes" id="UP000271125"/>
    </source>
</evidence>
<comment type="subcellular location">
    <subcellularLocation>
        <location evidence="1">Cell membrane</location>
        <topology evidence="1">Multi-pass membrane protein</topology>
    </subcellularLocation>
</comment>
<evidence type="ECO:0000259" key="8">
    <source>
        <dbReference type="Pfam" id="PF02687"/>
    </source>
</evidence>
<name>A0A660SNL7_UNCT6</name>
<dbReference type="Pfam" id="PF02687">
    <property type="entry name" value="FtsX"/>
    <property type="match status" value="1"/>
</dbReference>
<organism evidence="10 11">
    <name type="scientific">candidate division TA06 bacterium</name>
    <dbReference type="NCBI Taxonomy" id="2250710"/>
    <lineage>
        <taxon>Bacteria</taxon>
        <taxon>Bacteria division TA06</taxon>
    </lineage>
</organism>
<dbReference type="InterPro" id="IPR003838">
    <property type="entry name" value="ABC3_permease_C"/>
</dbReference>
<dbReference type="InterPro" id="IPR025857">
    <property type="entry name" value="MacB_PCD"/>
</dbReference>
<evidence type="ECO:0000256" key="7">
    <source>
        <dbReference type="SAM" id="Phobius"/>
    </source>
</evidence>
<feature type="domain" description="MacB-like periplasmic core" evidence="9">
    <location>
        <begin position="17"/>
        <end position="223"/>
    </location>
</feature>